<evidence type="ECO:0000313" key="2">
    <source>
        <dbReference type="EMBL" id="QIZ77482.1"/>
    </source>
</evidence>
<gene>
    <name evidence="2" type="ORF">HER31_11640</name>
</gene>
<dbReference type="Proteomes" id="UP000501602">
    <property type="component" value="Chromosome"/>
</dbReference>
<feature type="signal peptide" evidence="1">
    <location>
        <begin position="1"/>
        <end position="21"/>
    </location>
</feature>
<feature type="chain" id="PRO_5026214705" evidence="1">
    <location>
        <begin position="22"/>
        <end position="266"/>
    </location>
</feature>
<dbReference type="AlphaFoldDB" id="A0A6H1UI66"/>
<evidence type="ECO:0000256" key="1">
    <source>
        <dbReference type="SAM" id="SignalP"/>
    </source>
</evidence>
<keyword evidence="1" id="KW-0732">Signal</keyword>
<dbReference type="InterPro" id="IPR008962">
    <property type="entry name" value="PapD-like_sf"/>
</dbReference>
<dbReference type="SUPFAM" id="SSF49354">
    <property type="entry name" value="PapD-like"/>
    <property type="match status" value="1"/>
</dbReference>
<protein>
    <submittedName>
        <fullName evidence="2">Molecular chaperone</fullName>
    </submittedName>
</protein>
<keyword evidence="3" id="KW-1185">Reference proteome</keyword>
<accession>A0A6H1UI66</accession>
<dbReference type="PANTHER" id="PTHR30251:SF4">
    <property type="entry name" value="SLR1668 PROTEIN"/>
    <property type="match status" value="1"/>
</dbReference>
<name>A0A6H1UI66_9GAMM</name>
<dbReference type="Gene3D" id="2.60.40.10">
    <property type="entry name" value="Immunoglobulins"/>
    <property type="match status" value="1"/>
</dbReference>
<dbReference type="RefSeq" id="WP_168660742.1">
    <property type="nucleotide sequence ID" value="NZ_CP051180.1"/>
</dbReference>
<dbReference type="EMBL" id="CP051180">
    <property type="protein sequence ID" value="QIZ77482.1"/>
    <property type="molecule type" value="Genomic_DNA"/>
</dbReference>
<organism evidence="2 3">
    <name type="scientific">Ferrimonas lipolytica</name>
    <dbReference type="NCBI Taxonomy" id="2724191"/>
    <lineage>
        <taxon>Bacteria</taxon>
        <taxon>Pseudomonadati</taxon>
        <taxon>Pseudomonadota</taxon>
        <taxon>Gammaproteobacteria</taxon>
        <taxon>Alteromonadales</taxon>
        <taxon>Ferrimonadaceae</taxon>
        <taxon>Ferrimonas</taxon>
    </lineage>
</organism>
<reference evidence="2 3" key="1">
    <citation type="submission" date="2020-04" db="EMBL/GenBank/DDBJ databases">
        <title>Ferrimonas sp. S7 isolated from sea water.</title>
        <authorList>
            <person name="Bae S.S."/>
            <person name="Baek K."/>
        </authorList>
    </citation>
    <scope>NUCLEOTIDE SEQUENCE [LARGE SCALE GENOMIC DNA]</scope>
    <source>
        <strain evidence="2 3">S7</strain>
    </source>
</reference>
<dbReference type="KEGG" id="fes:HER31_11640"/>
<dbReference type="InterPro" id="IPR013783">
    <property type="entry name" value="Ig-like_fold"/>
</dbReference>
<evidence type="ECO:0000313" key="3">
    <source>
        <dbReference type="Proteomes" id="UP000501602"/>
    </source>
</evidence>
<proteinExistence type="predicted"/>
<dbReference type="InterPro" id="IPR050643">
    <property type="entry name" value="Periplasmic_pilus_chap"/>
</dbReference>
<dbReference type="PANTHER" id="PTHR30251">
    <property type="entry name" value="PILUS ASSEMBLY CHAPERONE"/>
    <property type="match status" value="1"/>
</dbReference>
<sequence>MKKFISLALFCCAFTTVSVHANLLISPTNVVIEDRQRSSNITVINNGKTTRTYRLSWQHKRAKPSGGYVNVTDTPPLQLAADQFIKISPRQVTLAAGERQTIRLSARRPKGLLDGEYRSHLLFSALPENKSAAENGAGGSISIDVLMNYSMPVIVRQGQDKVAVNIAGIEHRRAADSSSIAVHFERTGKHSVVGNAIIYWQASATAPTQEVARINAYRLYPELDHAQLNIPAHSDIPNSGLLSAKYLGLGKDKGKLLSASEAIAIH</sequence>